<proteinExistence type="predicted"/>
<sequence length="163" mass="18395">MVSQVPTNDPCVKGTTVASSNVVVVNQSAGAASKLIRYFSDWHRLWTAVAVFLRVLQIRCKERMNVKEEVSRNNNNLADQRKPSITKTVKRKDTEEPCSPLTVQDQVEAELAILKFDQDLAFALPLRVRLRLSDDDAGNIKLWLLDLKILVRCGVDSKMMILD</sequence>
<accession>A0AAD9V6M9</accession>
<dbReference type="EMBL" id="JARQWQ010000028">
    <property type="protein sequence ID" value="KAK2562685.1"/>
    <property type="molecule type" value="Genomic_DNA"/>
</dbReference>
<evidence type="ECO:0000313" key="2">
    <source>
        <dbReference type="Proteomes" id="UP001249851"/>
    </source>
</evidence>
<comment type="caution">
    <text evidence="1">The sequence shown here is derived from an EMBL/GenBank/DDBJ whole genome shotgun (WGS) entry which is preliminary data.</text>
</comment>
<keyword evidence="2" id="KW-1185">Reference proteome</keyword>
<name>A0AAD9V6M9_ACRCE</name>
<protein>
    <submittedName>
        <fullName evidence="1">Uncharacterized protein</fullName>
    </submittedName>
</protein>
<reference evidence="1" key="2">
    <citation type="journal article" date="2023" name="Science">
        <title>Genomic signatures of disease resistance in endangered staghorn corals.</title>
        <authorList>
            <person name="Vollmer S.V."/>
            <person name="Selwyn J.D."/>
            <person name="Despard B.A."/>
            <person name="Roesel C.L."/>
        </authorList>
    </citation>
    <scope>NUCLEOTIDE SEQUENCE</scope>
    <source>
        <strain evidence="1">K2</strain>
    </source>
</reference>
<evidence type="ECO:0000313" key="1">
    <source>
        <dbReference type="EMBL" id="KAK2562685.1"/>
    </source>
</evidence>
<gene>
    <name evidence="1" type="ORF">P5673_014391</name>
</gene>
<reference evidence="1" key="1">
    <citation type="journal article" date="2023" name="G3 (Bethesda)">
        <title>Whole genome assembly and annotation of the endangered Caribbean coral Acropora cervicornis.</title>
        <authorList>
            <person name="Selwyn J.D."/>
            <person name="Vollmer S.V."/>
        </authorList>
    </citation>
    <scope>NUCLEOTIDE SEQUENCE</scope>
    <source>
        <strain evidence="1">K2</strain>
    </source>
</reference>
<dbReference type="AlphaFoldDB" id="A0AAD9V6M9"/>
<organism evidence="1 2">
    <name type="scientific">Acropora cervicornis</name>
    <name type="common">Staghorn coral</name>
    <dbReference type="NCBI Taxonomy" id="6130"/>
    <lineage>
        <taxon>Eukaryota</taxon>
        <taxon>Metazoa</taxon>
        <taxon>Cnidaria</taxon>
        <taxon>Anthozoa</taxon>
        <taxon>Hexacorallia</taxon>
        <taxon>Scleractinia</taxon>
        <taxon>Astrocoeniina</taxon>
        <taxon>Acroporidae</taxon>
        <taxon>Acropora</taxon>
    </lineage>
</organism>
<dbReference type="Proteomes" id="UP001249851">
    <property type="component" value="Unassembled WGS sequence"/>
</dbReference>